<dbReference type="PROSITE" id="PS50885">
    <property type="entry name" value="HAMP"/>
    <property type="match status" value="1"/>
</dbReference>
<keyword evidence="4" id="KW-1133">Transmembrane helix</keyword>
<dbReference type="PROSITE" id="PS50111">
    <property type="entry name" value="CHEMOTAXIS_TRANSDUC_2"/>
    <property type="match status" value="1"/>
</dbReference>
<feature type="domain" description="NIT" evidence="7">
    <location>
        <begin position="51"/>
        <end position="300"/>
    </location>
</feature>
<evidence type="ECO:0000259" key="5">
    <source>
        <dbReference type="PROSITE" id="PS50111"/>
    </source>
</evidence>
<evidence type="ECO:0000313" key="9">
    <source>
        <dbReference type="Proteomes" id="UP000309561"/>
    </source>
</evidence>
<gene>
    <name evidence="8" type="ORF">FCU45_03750</name>
</gene>
<dbReference type="InterPro" id="IPR004089">
    <property type="entry name" value="MCPsignal_dom"/>
</dbReference>
<evidence type="ECO:0000256" key="2">
    <source>
        <dbReference type="ARBA" id="ARBA00029447"/>
    </source>
</evidence>
<evidence type="ECO:0000259" key="7">
    <source>
        <dbReference type="PROSITE" id="PS50906"/>
    </source>
</evidence>
<dbReference type="Proteomes" id="UP000309561">
    <property type="component" value="Unassembled WGS sequence"/>
</dbReference>
<feature type="domain" description="HAMP" evidence="6">
    <location>
        <begin position="331"/>
        <end position="384"/>
    </location>
</feature>
<dbReference type="InterPro" id="IPR003660">
    <property type="entry name" value="HAMP_dom"/>
</dbReference>
<dbReference type="Gene3D" id="6.10.250.3200">
    <property type="match status" value="1"/>
</dbReference>
<name>A0A4U2Z805_9BACT</name>
<organism evidence="8 9">
    <name type="scientific">Sulfurimonas crateris</name>
    <dbReference type="NCBI Taxonomy" id="2574727"/>
    <lineage>
        <taxon>Bacteria</taxon>
        <taxon>Pseudomonadati</taxon>
        <taxon>Campylobacterota</taxon>
        <taxon>Epsilonproteobacteria</taxon>
        <taxon>Campylobacterales</taxon>
        <taxon>Sulfurimonadaceae</taxon>
        <taxon>Sulfurimonas</taxon>
    </lineage>
</organism>
<accession>A0A4U2Z805</accession>
<dbReference type="Gene3D" id="1.20.120.30">
    <property type="entry name" value="Aspartate receptor, ligand-binding domain"/>
    <property type="match status" value="1"/>
</dbReference>
<keyword evidence="4" id="KW-0812">Transmembrane</keyword>
<keyword evidence="9" id="KW-1185">Reference proteome</keyword>
<protein>
    <submittedName>
        <fullName evidence="8">Chemotaxis protein</fullName>
    </submittedName>
</protein>
<dbReference type="PANTHER" id="PTHR32089:SF112">
    <property type="entry name" value="LYSOZYME-LIKE PROTEIN-RELATED"/>
    <property type="match status" value="1"/>
</dbReference>
<dbReference type="EMBL" id="SZPX01000002">
    <property type="protein sequence ID" value="TKI70408.1"/>
    <property type="molecule type" value="Genomic_DNA"/>
</dbReference>
<proteinExistence type="inferred from homology"/>
<dbReference type="Pfam" id="PF08376">
    <property type="entry name" value="NIT"/>
    <property type="match status" value="1"/>
</dbReference>
<dbReference type="AlphaFoldDB" id="A0A4U2Z805"/>
<comment type="similarity">
    <text evidence="2">Belongs to the methyl-accepting chemotaxis (MCP) protein family.</text>
</comment>
<dbReference type="Gene3D" id="6.10.340.10">
    <property type="match status" value="1"/>
</dbReference>
<keyword evidence="4" id="KW-0472">Membrane</keyword>
<dbReference type="GO" id="GO:0007165">
    <property type="term" value="P:signal transduction"/>
    <property type="evidence" value="ECO:0007669"/>
    <property type="project" value="UniProtKB-KW"/>
</dbReference>
<feature type="transmembrane region" description="Helical" evidence="4">
    <location>
        <begin position="304"/>
        <end position="329"/>
    </location>
</feature>
<keyword evidence="1 3" id="KW-0807">Transducer</keyword>
<dbReference type="InterPro" id="IPR025991">
    <property type="entry name" value="Chemoreceptor_zinc-bind_dom"/>
</dbReference>
<dbReference type="Pfam" id="PF00015">
    <property type="entry name" value="MCPsignal"/>
    <property type="match status" value="1"/>
</dbReference>
<dbReference type="GO" id="GO:0016020">
    <property type="term" value="C:membrane"/>
    <property type="evidence" value="ECO:0007669"/>
    <property type="project" value="InterPro"/>
</dbReference>
<dbReference type="Pfam" id="PF13682">
    <property type="entry name" value="CZB"/>
    <property type="match status" value="1"/>
</dbReference>
<dbReference type="RefSeq" id="WP_137012422.1">
    <property type="nucleotide sequence ID" value="NZ_SZPX01000002.1"/>
</dbReference>
<reference evidence="8 9" key="1">
    <citation type="submission" date="2019-04" db="EMBL/GenBank/DDBJ databases">
        <title>Sulfurimonas crateris sp. nov. a facultative anaerobic sulfur-oxidizing chemolithautotrophic bacterium isolated from a terrestrial mud vulcano.</title>
        <authorList>
            <person name="Ratnikova N.M."/>
            <person name="Slobodkin A.I."/>
            <person name="Merkel A.Y."/>
            <person name="Novikov A."/>
            <person name="Bonch-Osmolovskaya E.A."/>
            <person name="Slobodkina G.B."/>
        </authorList>
    </citation>
    <scope>NUCLEOTIDE SEQUENCE [LARGE SCALE GENOMIC DNA]</scope>
    <source>
        <strain evidence="8 9">SN118</strain>
    </source>
</reference>
<evidence type="ECO:0000256" key="3">
    <source>
        <dbReference type="PROSITE-ProRule" id="PRU00284"/>
    </source>
</evidence>
<evidence type="ECO:0000259" key="6">
    <source>
        <dbReference type="PROSITE" id="PS50885"/>
    </source>
</evidence>
<dbReference type="OrthoDB" id="2489132at2"/>
<comment type="caution">
    <text evidence="8">The sequence shown here is derived from an EMBL/GenBank/DDBJ whole genome shotgun (WGS) entry which is preliminary data.</text>
</comment>
<sequence length="720" mass="80310">MLNNISIKLKMALMIVVPVLVILLWLTTESYNSYKEVKALEKISEMVLFSQKSSSLVHNLQKERGASAGFISSEGAKFSSELISIRKDTDATLLELKRFYSLIPLDEYSASMRSKMQKAVDALSKIGEIRKSVDTLSVAVAVPVSYYTSLNSAFISSIEEIIKMSDNAQTNNEINAFVNFLSAKERAGIERAVLSSTFSRDSFAPGFHDKFIALLSEQNSFTQKFLFFASPKLKEFYDKKMSADAVNKVQEMREIALANPSGGFNIDATYWFATITSKINLLKEVEDEISKDISQNVLKLHDEAFSSMIIGLVVNMIVVFFIIGLGSFISRNLIKKVDMLKNEIDEIITSKDFSKTITKSGRDEIGFIQEYVNQLVKAADRSMHEAKESLEESARYAKEVEQRIEANKLTLSLTELLNNGAVSGVGSVQEGLTHNMGSLKDINDKNAQTGVIVDEVKHSTEEMVHSLNNISQKMQGSQESSEQLNNSVNEITNVIALIKDISDQTNLLALNAAIEAARAGEHGRGFAVVADEVRKLAERTQKATNEVEVNINLLKQNSSMMQEFSDLMNEEVSSSLEKLEEFNTSLYSLVDGAKDIQLSNKKISNELFITLAKLDHIAFKLSGYSAVFKDDQEFKFSDHTSCRFGKWYVGDAKESFSYTTSYAKIDPIHKTVHDRVRAIPDYIKGGSVNNSDKIILAFSEAEKASKELFVTLNDMMNEVK</sequence>
<dbReference type="InterPro" id="IPR010910">
    <property type="entry name" value="Nitrate/nitrite_sensing_bac"/>
</dbReference>
<feature type="domain" description="Methyl-accepting transducer" evidence="5">
    <location>
        <begin position="421"/>
        <end position="604"/>
    </location>
</feature>
<dbReference type="SUPFAM" id="SSF58104">
    <property type="entry name" value="Methyl-accepting chemotaxis protein (MCP) signaling domain"/>
    <property type="match status" value="1"/>
</dbReference>
<dbReference type="InterPro" id="IPR013587">
    <property type="entry name" value="Nitrate/nitrite_sensing"/>
</dbReference>
<evidence type="ECO:0000256" key="4">
    <source>
        <dbReference type="SAM" id="Phobius"/>
    </source>
</evidence>
<dbReference type="PROSITE" id="PS50906">
    <property type="entry name" value="NIT"/>
    <property type="match status" value="1"/>
</dbReference>
<dbReference type="SMART" id="SM00283">
    <property type="entry name" value="MA"/>
    <property type="match status" value="1"/>
</dbReference>
<evidence type="ECO:0000313" key="8">
    <source>
        <dbReference type="EMBL" id="TKI70408.1"/>
    </source>
</evidence>
<evidence type="ECO:0000256" key="1">
    <source>
        <dbReference type="ARBA" id="ARBA00023224"/>
    </source>
</evidence>
<dbReference type="PANTHER" id="PTHR32089">
    <property type="entry name" value="METHYL-ACCEPTING CHEMOTAXIS PROTEIN MCPB"/>
    <property type="match status" value="1"/>
</dbReference>